<proteinExistence type="predicted"/>
<reference evidence="2" key="1">
    <citation type="submission" date="2023-08" db="EMBL/GenBank/DDBJ databases">
        <authorList>
            <person name="Chen Y."/>
            <person name="Shah S."/>
            <person name="Dougan E. K."/>
            <person name="Thang M."/>
            <person name="Chan C."/>
        </authorList>
    </citation>
    <scope>NUCLEOTIDE SEQUENCE</scope>
</reference>
<protein>
    <submittedName>
        <fullName evidence="2">Uncharacterized protein</fullName>
    </submittedName>
</protein>
<evidence type="ECO:0000313" key="3">
    <source>
        <dbReference type="Proteomes" id="UP001178507"/>
    </source>
</evidence>
<evidence type="ECO:0000256" key="1">
    <source>
        <dbReference type="ARBA" id="ARBA00022737"/>
    </source>
</evidence>
<name>A0AA36N1P4_9DINO</name>
<sequence>MCVELLAVAMNLRHVDLSGLPLAVKLQLPLCMGLGSHQSLETVSLSNVGLGGTCGTAECARRLVGSVSVSSLDLSWNCFDQEDFQQMGRQLAQTKPGGSKLKKLCLDSTSTVNANNNDSSIAELLEALAYNTSLTELSIAANRIDFKAALVLEDALGYHGQMKNINIAQNPLGCLGFRSLLRLMARQFNNIRHFDADGCFTGAPDVDEDSSVALCQSFSFTNPGGRYKLELDRPYHRAMLRMLCKTTERYKVTVDKGMFDVSYSLGHMSPLTKHSTGVWQVPCTGELNFTFSVESELEENMKGIEDDNFIGFLQSLDLVQNMKHFDLTRFHPDWNKVVPLCAKWAELSGRSLDQEVFLQALAKDFNMTVAYATGLNESERVHHLCIVAPDMETAVMNAMLPCTPEDGGSRYLLLQNLRSLPSFVATYETMECFLLFNVQNPTGHYKFELNNTSEFAVAQRLLLLDRWECHINKRYGRVDISSRGRHGKQTGARLPDAAGANLWAYQKRWHWHSLKV</sequence>
<comment type="caution">
    <text evidence="2">The sequence shown here is derived from an EMBL/GenBank/DDBJ whole genome shotgun (WGS) entry which is preliminary data.</text>
</comment>
<dbReference type="Gene3D" id="3.80.10.10">
    <property type="entry name" value="Ribonuclease Inhibitor"/>
    <property type="match status" value="2"/>
</dbReference>
<dbReference type="EMBL" id="CAUJNA010001779">
    <property type="protein sequence ID" value="CAJ1388889.1"/>
    <property type="molecule type" value="Genomic_DNA"/>
</dbReference>
<dbReference type="AlphaFoldDB" id="A0AA36N1P4"/>
<dbReference type="PANTHER" id="PTHR24111:SF0">
    <property type="entry name" value="LEUCINE-RICH REPEAT-CONTAINING PROTEIN"/>
    <property type="match status" value="1"/>
</dbReference>
<evidence type="ECO:0000313" key="2">
    <source>
        <dbReference type="EMBL" id="CAJ1388889.1"/>
    </source>
</evidence>
<dbReference type="Proteomes" id="UP001178507">
    <property type="component" value="Unassembled WGS sequence"/>
</dbReference>
<keyword evidence="1" id="KW-0677">Repeat</keyword>
<accession>A0AA36N1P4</accession>
<dbReference type="InterPro" id="IPR032675">
    <property type="entry name" value="LRR_dom_sf"/>
</dbReference>
<dbReference type="PANTHER" id="PTHR24111">
    <property type="entry name" value="LEUCINE-RICH REPEAT-CONTAINING PROTEIN 34"/>
    <property type="match status" value="1"/>
</dbReference>
<dbReference type="InterPro" id="IPR052201">
    <property type="entry name" value="LRR-containing_regulator"/>
</dbReference>
<gene>
    <name evidence="2" type="ORF">EVOR1521_LOCUS14645</name>
</gene>
<keyword evidence="3" id="KW-1185">Reference proteome</keyword>
<dbReference type="SUPFAM" id="SSF52047">
    <property type="entry name" value="RNI-like"/>
    <property type="match status" value="1"/>
</dbReference>
<organism evidence="2 3">
    <name type="scientific">Effrenium voratum</name>
    <dbReference type="NCBI Taxonomy" id="2562239"/>
    <lineage>
        <taxon>Eukaryota</taxon>
        <taxon>Sar</taxon>
        <taxon>Alveolata</taxon>
        <taxon>Dinophyceae</taxon>
        <taxon>Suessiales</taxon>
        <taxon>Symbiodiniaceae</taxon>
        <taxon>Effrenium</taxon>
    </lineage>
</organism>